<dbReference type="GeneID" id="9165818"/>
<dbReference type="STRING" id="633148.Tagg_0803"/>
<dbReference type="PANTHER" id="PTHR37459:SF1">
    <property type="entry name" value="CRISPR-ASSOCIATED PROTEIN CAS7_CST2_DEVR"/>
    <property type="match status" value="1"/>
</dbReference>
<dbReference type="InterPro" id="IPR010154">
    <property type="entry name" value="CRISPR-assoc_Cas7/Cst2/DevR"/>
</dbReference>
<sequence>MADLHVQNLSLTARILVNAEALNMAESVGNYTRHRKAPVVVPSESGYSIIYVPAVSGESLAHAYQTLLAHIASQKGLPVTEMDAQGFFMKFSDENIIKNYYAKELAKALKAKDEVEALDMLKKLELAEVEKTILKTSVVADVGGFLYTEKLVKRTSAIRFAYLIPALDALITGGASLSPQLHVRYTPEAKKGEQALFYVESSSALYTLTAQLVISDIGKVSLDPRIRDEELEKQRASRIEAAIDALTVLVEGVLFGAKRTRYMPQWDVRSILVAYSRGPVEYNVSPGLTKDYMVKSYERAVALAKSLGNSLIVNMYGYNGEAGYLQEPVVKPEVKNVTFEKTSTPAEALSKAKEKVMSINKPLG</sequence>
<reference key="3">
    <citation type="submission" date="2010-02" db="EMBL/GenBank/DDBJ databases">
        <title>Complete genome sequence of Thermosphaera aggregans type strain (M11TL).</title>
        <authorList>
            <consortium name="US DOE Joint Genome Institute (JGI-PGF)"/>
            <person name="Spring S."/>
            <person name="Lapidus A."/>
            <person name="Munk C."/>
            <person name="Schroeder M."/>
            <person name="Glavina Del Rio T."/>
            <person name="Tice H."/>
            <person name="Copeland A."/>
            <person name="Cheng J.-F."/>
            <person name="Lucas S."/>
            <person name="Chen F."/>
            <person name="Nolan M."/>
            <person name="Bruce D."/>
            <person name="Goodwin L."/>
            <person name="Pitluck S."/>
            <person name="Ivanova N."/>
            <person name="Mavromatis K."/>
            <person name="Ovchinnikova G."/>
            <person name="Pati A."/>
            <person name="Chen A."/>
            <person name="Palaniappan K."/>
            <person name="Land M."/>
            <person name="Hauser L."/>
            <person name="Chang Y.-J."/>
            <person name="Jeffries C.C."/>
            <person name="Brettin T."/>
            <person name="Detter J.C."/>
            <person name="Tapia R."/>
            <person name="Han C."/>
            <person name="Chain P."/>
            <person name="Heimerl T."/>
            <person name="Weik F."/>
            <person name="Goker M."/>
            <person name="Rachel R."/>
            <person name="Bristow J."/>
            <person name="Eisen J.A."/>
            <person name="Markowitz V."/>
            <person name="Hugenholtz P."/>
            <person name="Kyrpides N.C."/>
            <person name="Klenk H.-P."/>
        </authorList>
    </citation>
    <scope>NUCLEOTIDE SEQUENCE</scope>
    <source>
        <strain>DSM 11486</strain>
    </source>
</reference>
<dbReference type="AlphaFoldDB" id="D5U1S6"/>
<protein>
    <submittedName>
        <fullName evidence="3">CRISPR-associated autoregulator, DevR family</fullName>
    </submittedName>
</protein>
<name>D5U1S6_THEAM</name>
<evidence type="ECO:0000313" key="4">
    <source>
        <dbReference type="Proteomes" id="UP000002376"/>
    </source>
</evidence>
<dbReference type="Proteomes" id="UP000002376">
    <property type="component" value="Chromosome"/>
</dbReference>
<dbReference type="GO" id="GO:0051607">
    <property type="term" value="P:defense response to virus"/>
    <property type="evidence" value="ECO:0007669"/>
    <property type="project" value="UniProtKB-KW"/>
</dbReference>
<evidence type="ECO:0000256" key="2">
    <source>
        <dbReference type="ARBA" id="ARBA00025626"/>
    </source>
</evidence>
<proteinExistence type="predicted"/>
<gene>
    <name evidence="3" type="ordered locus">Tagg_0803</name>
</gene>
<reference evidence="3 4" key="1">
    <citation type="journal article" date="2010" name="Stand. Genomic Sci.">
        <title>Complete genome sequence of Thermosphaera aggregans type strain (M11TL).</title>
        <authorList>
            <person name="Spring S."/>
            <person name="Rachel R."/>
            <person name="Lapidus A."/>
            <person name="Davenport K."/>
            <person name="Tice H."/>
            <person name="Copeland A."/>
            <person name="Cheng J.F."/>
            <person name="Lucas S."/>
            <person name="Chen F."/>
            <person name="Nolan M."/>
            <person name="Bruce D."/>
            <person name="Goodwin L."/>
            <person name="Pitluck S."/>
            <person name="Ivanova N."/>
            <person name="Mavromatis K."/>
            <person name="Ovchinnikova G."/>
            <person name="Pati A."/>
            <person name="Chen A."/>
            <person name="Palaniappan K."/>
            <person name="Land M."/>
            <person name="Hauser L."/>
            <person name="Chang Y.J."/>
            <person name="Jeffries C.C."/>
            <person name="Brettin T."/>
            <person name="Detter J.C."/>
            <person name="Tapia R."/>
            <person name="Han C."/>
            <person name="Heimerl T."/>
            <person name="Weikl F."/>
            <person name="Brambilla E."/>
            <person name="Goker M."/>
            <person name="Bristow J."/>
            <person name="Eisen J.A."/>
            <person name="Markowitz V."/>
            <person name="Hugenholtz P."/>
            <person name="Kyrpides N.C."/>
            <person name="Klenk H.P."/>
        </authorList>
    </citation>
    <scope>NUCLEOTIDE SEQUENCE [LARGE SCALE GENOMIC DNA]</scope>
    <source>
        <strain evidence="4">DSM 11486 / M11TL</strain>
    </source>
</reference>
<dbReference type="eggNOG" id="arCOG03617">
    <property type="taxonomic scope" value="Archaea"/>
</dbReference>
<dbReference type="NCBIfam" id="TIGR01875">
    <property type="entry name" value="cas_MJ0381"/>
    <property type="match status" value="1"/>
</dbReference>
<dbReference type="Pfam" id="PF01905">
    <property type="entry name" value="DevR"/>
    <property type="match status" value="1"/>
</dbReference>
<dbReference type="InterPro" id="IPR002764">
    <property type="entry name" value="Cas7/Cst2/DevR_sub_I-a/Apern"/>
</dbReference>
<dbReference type="HOGENOM" id="CLU_054331_0_0_2"/>
<dbReference type="RefSeq" id="WP_013129669.1">
    <property type="nucleotide sequence ID" value="NC_014160.1"/>
</dbReference>
<comment type="function">
    <text evidence="2">CRISPR (clustered regularly interspaced short palindromic repeat) is an adaptive immune system that provides protection against mobile genetic elements (viruses, transposable elements and conjugative plasmids). CRISPR clusters contain spacers, sequences complementary to antecedent mobile elements, and target invading nucleic acids. CRISPR clusters are transcribed and processed into CRISPR RNA (crRNA).</text>
</comment>
<keyword evidence="4" id="KW-1185">Reference proteome</keyword>
<accession>D5U1S6</accession>
<keyword evidence="1" id="KW-0051">Antiviral defense</keyword>
<reference evidence="4" key="2">
    <citation type="journal article" date="2010" name="Stand. Genomic Sci.">
        <title>Complete genome sequence of Thermosphaera aggregans type strain (M11TLT).</title>
        <authorList>
            <person name="Spring S."/>
            <person name="Rachel R."/>
            <person name="Lapidus A."/>
            <person name="Davenport K."/>
            <person name="Tice H."/>
            <person name="Copeland A."/>
            <person name="Cheng J.-F."/>
            <person name="Lucas S."/>
            <person name="Chen F."/>
            <person name="Nolan M."/>
            <person name="Bruce D."/>
            <person name="Goodwin L."/>
            <person name="Pitluck S."/>
            <person name="Ivanova N."/>
            <person name="Mavromatis K."/>
            <person name="Ovchinnikova G."/>
            <person name="Pati A."/>
            <person name="Chen A."/>
            <person name="Palaniappan K."/>
            <person name="Land M."/>
            <person name="Hauser L."/>
            <person name="Chang Y.-J."/>
            <person name="Jeffries C.C."/>
            <person name="Brettin T."/>
            <person name="Detter J.C."/>
            <person name="Tapia R."/>
            <person name="Han C."/>
            <person name="Heimerl T."/>
            <person name="Weikl F."/>
            <person name="Brambilla E."/>
            <person name="Goker M."/>
            <person name="Bristow J."/>
            <person name="Eisen J.A."/>
            <person name="Markowitz V."/>
            <person name="Hugenholtz P."/>
            <person name="Kyrpides N.C."/>
            <person name="Klenk H.-P."/>
        </authorList>
    </citation>
    <scope>NUCLEOTIDE SEQUENCE [LARGE SCALE GENOMIC DNA]</scope>
    <source>
        <strain evidence="4">DSM 11486 / M11TL</strain>
    </source>
</reference>
<organism evidence="3 4">
    <name type="scientific">Thermosphaera aggregans (strain DSM 11486 / M11TL)</name>
    <dbReference type="NCBI Taxonomy" id="633148"/>
    <lineage>
        <taxon>Archaea</taxon>
        <taxon>Thermoproteota</taxon>
        <taxon>Thermoprotei</taxon>
        <taxon>Desulfurococcales</taxon>
        <taxon>Desulfurococcaceae</taxon>
        <taxon>Thermosphaera</taxon>
    </lineage>
</organism>
<dbReference type="EMBL" id="CP001939">
    <property type="protein sequence ID" value="ADG91076.1"/>
    <property type="molecule type" value="Genomic_DNA"/>
</dbReference>
<evidence type="ECO:0000313" key="3">
    <source>
        <dbReference type="EMBL" id="ADG91076.1"/>
    </source>
</evidence>
<dbReference type="OrthoDB" id="97643at2157"/>
<evidence type="ECO:0000256" key="1">
    <source>
        <dbReference type="ARBA" id="ARBA00023118"/>
    </source>
</evidence>
<dbReference type="NCBIfam" id="TIGR02583">
    <property type="entry name" value="DevR_archaea"/>
    <property type="match status" value="1"/>
</dbReference>
<dbReference type="PANTHER" id="PTHR37459">
    <property type="match status" value="1"/>
</dbReference>
<dbReference type="KEGG" id="tag:Tagg_0803"/>
<dbReference type="InterPro" id="IPR052681">
    <property type="entry name" value="CRISPR-Cas7/Cst2/DevR"/>
</dbReference>